<proteinExistence type="predicted"/>
<accession>A0A6N2MII3</accession>
<gene>
    <name evidence="1" type="ORF">SVIM_LOCUS366380</name>
</gene>
<dbReference type="EMBL" id="CAADRP010001809">
    <property type="protein sequence ID" value="VFU52944.1"/>
    <property type="molecule type" value="Genomic_DNA"/>
</dbReference>
<dbReference type="PANTHER" id="PTHR33116">
    <property type="entry name" value="REVERSE TRANSCRIPTASE ZINC-BINDING DOMAIN-CONTAINING PROTEIN-RELATED-RELATED"/>
    <property type="match status" value="1"/>
</dbReference>
<dbReference type="AlphaFoldDB" id="A0A6N2MII3"/>
<sequence length="314" mass="35447">MALMCSAIIIIKNTKTERLLLFITVHCDSLSLTNNSRCSEGCWKLSGCAAVHLLIRCFFLELEKKLGWWLDASGAHSGADVAGQELLQEDEEELPLSTLVAGVAVTGAGEDDNRVYWSSMFILPVAVTRSIESIMARLLWKGSSLEKYGVKVSWEHLCYPLKEGGLGVKRLQDWNKAALLKLIWRIYTKKDSGWSGWVHSVLLKGRNFWEVKVPAKASWSWRKIMDSRNWCKGFFRSIIGDGQDTSLWFDHWLPEGKSLFDSFPARILSATGLGWNAKNTKDKYIWPAQASGIFSIASAWNLIRRSRGDYNLHG</sequence>
<name>A0A6N2MII3_SALVM</name>
<dbReference type="PANTHER" id="PTHR33116:SF80">
    <property type="entry name" value="REVERSE TRANSCRIPTASE ZINC-BINDING DOMAIN-CONTAINING PROTEIN"/>
    <property type="match status" value="1"/>
</dbReference>
<organism evidence="1">
    <name type="scientific">Salix viminalis</name>
    <name type="common">Common osier</name>
    <name type="synonym">Basket willow</name>
    <dbReference type="NCBI Taxonomy" id="40686"/>
    <lineage>
        <taxon>Eukaryota</taxon>
        <taxon>Viridiplantae</taxon>
        <taxon>Streptophyta</taxon>
        <taxon>Embryophyta</taxon>
        <taxon>Tracheophyta</taxon>
        <taxon>Spermatophyta</taxon>
        <taxon>Magnoliopsida</taxon>
        <taxon>eudicotyledons</taxon>
        <taxon>Gunneridae</taxon>
        <taxon>Pentapetalae</taxon>
        <taxon>rosids</taxon>
        <taxon>fabids</taxon>
        <taxon>Malpighiales</taxon>
        <taxon>Salicaceae</taxon>
        <taxon>Saliceae</taxon>
        <taxon>Salix</taxon>
    </lineage>
</organism>
<evidence type="ECO:0000313" key="1">
    <source>
        <dbReference type="EMBL" id="VFU52944.1"/>
    </source>
</evidence>
<protein>
    <recommendedName>
        <fullName evidence="2">Reverse transcriptase zinc-binding domain-containing protein</fullName>
    </recommendedName>
</protein>
<evidence type="ECO:0008006" key="2">
    <source>
        <dbReference type="Google" id="ProtNLM"/>
    </source>
</evidence>
<reference evidence="1" key="1">
    <citation type="submission" date="2019-03" db="EMBL/GenBank/DDBJ databases">
        <authorList>
            <person name="Mank J."/>
            <person name="Almeida P."/>
        </authorList>
    </citation>
    <scope>NUCLEOTIDE SEQUENCE</scope>
    <source>
        <strain evidence="1">78183</strain>
    </source>
</reference>